<dbReference type="PANTHER" id="PTHR43036">
    <property type="entry name" value="OSJNBB0011N17.9 PROTEIN"/>
    <property type="match status" value="1"/>
</dbReference>
<name>A0A9P1CC70_9DINO</name>
<protein>
    <submittedName>
        <fullName evidence="4">Methyltransf_11 domain-containing protein</fullName>
    </submittedName>
</protein>
<dbReference type="EMBL" id="CAMXCT020001308">
    <property type="protein sequence ID" value="CAL1142230.1"/>
    <property type="molecule type" value="Genomic_DNA"/>
</dbReference>
<dbReference type="InterPro" id="IPR029063">
    <property type="entry name" value="SAM-dependent_MTases_sf"/>
</dbReference>
<reference evidence="3" key="1">
    <citation type="submission" date="2022-10" db="EMBL/GenBank/DDBJ databases">
        <authorList>
            <person name="Chen Y."/>
            <person name="Dougan E. K."/>
            <person name="Chan C."/>
            <person name="Rhodes N."/>
            <person name="Thang M."/>
        </authorList>
    </citation>
    <scope>NUCLEOTIDE SEQUENCE</scope>
</reference>
<accession>A0A9P1CC70</accession>
<comment type="caution">
    <text evidence="3">The sequence shown here is derived from an EMBL/GenBank/DDBJ whole genome shotgun (WGS) entry which is preliminary data.</text>
</comment>
<feature type="signal peptide" evidence="1">
    <location>
        <begin position="1"/>
        <end position="17"/>
    </location>
</feature>
<proteinExistence type="predicted"/>
<dbReference type="Gene3D" id="3.40.50.150">
    <property type="entry name" value="Vaccinia Virus protein VP39"/>
    <property type="match status" value="1"/>
</dbReference>
<keyword evidence="1" id="KW-0732">Signal</keyword>
<dbReference type="GO" id="GO:0008757">
    <property type="term" value="F:S-adenosylmethionine-dependent methyltransferase activity"/>
    <property type="evidence" value="ECO:0007669"/>
    <property type="project" value="InterPro"/>
</dbReference>
<keyword evidence="5" id="KW-1185">Reference proteome</keyword>
<dbReference type="InterPro" id="IPR013216">
    <property type="entry name" value="Methyltransf_11"/>
</dbReference>
<organism evidence="3">
    <name type="scientific">Cladocopium goreaui</name>
    <dbReference type="NCBI Taxonomy" id="2562237"/>
    <lineage>
        <taxon>Eukaryota</taxon>
        <taxon>Sar</taxon>
        <taxon>Alveolata</taxon>
        <taxon>Dinophyceae</taxon>
        <taxon>Suessiales</taxon>
        <taxon>Symbiodiniaceae</taxon>
        <taxon>Cladocopium</taxon>
    </lineage>
</organism>
<dbReference type="AlphaFoldDB" id="A0A9P1CC70"/>
<dbReference type="EMBL" id="CAMXCT030001308">
    <property type="protein sequence ID" value="CAL4776167.1"/>
    <property type="molecule type" value="Genomic_DNA"/>
</dbReference>
<evidence type="ECO:0000313" key="5">
    <source>
        <dbReference type="Proteomes" id="UP001152797"/>
    </source>
</evidence>
<dbReference type="OrthoDB" id="2013972at2759"/>
<evidence type="ECO:0000313" key="4">
    <source>
        <dbReference type="EMBL" id="CAL4776167.1"/>
    </source>
</evidence>
<dbReference type="Proteomes" id="UP001152797">
    <property type="component" value="Unassembled WGS sequence"/>
</dbReference>
<gene>
    <name evidence="3" type="ORF">C1SCF055_LOCUS15975</name>
</gene>
<dbReference type="CDD" id="cd02440">
    <property type="entry name" value="AdoMet_MTases"/>
    <property type="match status" value="1"/>
</dbReference>
<evidence type="ECO:0000256" key="1">
    <source>
        <dbReference type="SAM" id="SignalP"/>
    </source>
</evidence>
<dbReference type="SUPFAM" id="SSF53335">
    <property type="entry name" value="S-adenosyl-L-methionine-dependent methyltransferases"/>
    <property type="match status" value="1"/>
</dbReference>
<sequence>MAFSVTLGLLLLTLGFAVDLQELETKISGPKEDLLRGLLWPSAWPLRSEHLQRMDESEDQEFYGQARLVTHIDDAAIGALRRYYEVHFHAGAAVLDLCSSWISHFPAVRLARAVGIGMNADELARNEQLTEWTVKDLNKDPTLNFEDETFDFVVNAVSVDYLVHPLEIFKEMLRVLKPGGMAIMGFSNRFFGTKAIKLWLEISELQRCQVVSWYFHFAGFRQIRAKEITAKGGRDPMYVVEGVKAPISDEL</sequence>
<evidence type="ECO:0000259" key="2">
    <source>
        <dbReference type="Pfam" id="PF08241"/>
    </source>
</evidence>
<dbReference type="Pfam" id="PF08241">
    <property type="entry name" value="Methyltransf_11"/>
    <property type="match status" value="1"/>
</dbReference>
<reference evidence="4 5" key="2">
    <citation type="submission" date="2024-05" db="EMBL/GenBank/DDBJ databases">
        <authorList>
            <person name="Chen Y."/>
            <person name="Shah S."/>
            <person name="Dougan E. K."/>
            <person name="Thang M."/>
            <person name="Chan C."/>
        </authorList>
    </citation>
    <scope>NUCLEOTIDE SEQUENCE [LARGE SCALE GENOMIC DNA]</scope>
</reference>
<feature type="chain" id="PRO_5043270309" evidence="1">
    <location>
        <begin position="18"/>
        <end position="251"/>
    </location>
</feature>
<evidence type="ECO:0000313" key="3">
    <source>
        <dbReference type="EMBL" id="CAI3988855.1"/>
    </source>
</evidence>
<dbReference type="EMBL" id="CAMXCT010001308">
    <property type="protein sequence ID" value="CAI3988855.1"/>
    <property type="molecule type" value="Genomic_DNA"/>
</dbReference>
<feature type="domain" description="Methyltransferase type 11" evidence="2">
    <location>
        <begin position="120"/>
        <end position="183"/>
    </location>
</feature>
<dbReference type="PANTHER" id="PTHR43036:SF2">
    <property type="entry name" value="OS04G0481300 PROTEIN"/>
    <property type="match status" value="1"/>
</dbReference>